<accession>A0A848KFF8</accession>
<dbReference type="SUPFAM" id="SSF69118">
    <property type="entry name" value="AhpD-like"/>
    <property type="match status" value="1"/>
</dbReference>
<sequence length="217" mass="23124">MTEAVVTSAEIRGVAEDVLREVADGDGLDDLTAALIGLSVRAVVTTMDTEGSERYIRLALAAGATPAQVHEVLTVVAAIGMHTFFESSRQLARIAAEQDPAAPVAADRELWAHYVGDDSYWARAEVAVPGFLDALLRMSPEAFAAFFEFCSVPWQSKTVPALTKELVSMACDATPGHRYLPAFRFHLANALRLGAGALAVREALAIAEKAPSSQGVR</sequence>
<dbReference type="AlphaFoldDB" id="A0A848KFF8"/>
<protein>
    <submittedName>
        <fullName evidence="2">Carboxymuconolactone decarboxylase family protein</fullName>
    </submittedName>
</protein>
<dbReference type="PANTHER" id="PTHR33930:SF2">
    <property type="entry name" value="BLR3452 PROTEIN"/>
    <property type="match status" value="1"/>
</dbReference>
<evidence type="ECO:0000259" key="1">
    <source>
        <dbReference type="Pfam" id="PF02627"/>
    </source>
</evidence>
<evidence type="ECO:0000313" key="2">
    <source>
        <dbReference type="EMBL" id="NMN97525.1"/>
    </source>
</evidence>
<gene>
    <name evidence="2" type="ORF">FGL95_21035</name>
</gene>
<evidence type="ECO:0000313" key="3">
    <source>
        <dbReference type="Proteomes" id="UP000535543"/>
    </source>
</evidence>
<dbReference type="InterPro" id="IPR029032">
    <property type="entry name" value="AhpD-like"/>
</dbReference>
<dbReference type="GO" id="GO:0051920">
    <property type="term" value="F:peroxiredoxin activity"/>
    <property type="evidence" value="ECO:0007669"/>
    <property type="project" value="InterPro"/>
</dbReference>
<reference evidence="2 3" key="2">
    <citation type="submission" date="2020-06" db="EMBL/GenBank/DDBJ databases">
        <title>Antribacter stalactiti gen. nov., sp. nov., a new member of the family Nacardiaceae isolated from a cave.</title>
        <authorList>
            <person name="Kim I.S."/>
        </authorList>
    </citation>
    <scope>NUCLEOTIDE SEQUENCE [LARGE SCALE GENOMIC DNA]</scope>
    <source>
        <strain evidence="2 3">YC2-7</strain>
    </source>
</reference>
<dbReference type="PANTHER" id="PTHR33930">
    <property type="entry name" value="ALKYL HYDROPEROXIDE REDUCTASE AHPD"/>
    <property type="match status" value="1"/>
</dbReference>
<feature type="domain" description="Carboxymuconolactone decarboxylase-like" evidence="1">
    <location>
        <begin position="140"/>
        <end position="208"/>
    </location>
</feature>
<organism evidence="2 3">
    <name type="scientific">Antrihabitans stalactiti</name>
    <dbReference type="NCBI Taxonomy" id="2584121"/>
    <lineage>
        <taxon>Bacteria</taxon>
        <taxon>Bacillati</taxon>
        <taxon>Actinomycetota</taxon>
        <taxon>Actinomycetes</taxon>
        <taxon>Mycobacteriales</taxon>
        <taxon>Nocardiaceae</taxon>
        <taxon>Antrihabitans</taxon>
    </lineage>
</organism>
<dbReference type="InterPro" id="IPR003779">
    <property type="entry name" value="CMD-like"/>
</dbReference>
<dbReference type="Pfam" id="PF02627">
    <property type="entry name" value="CMD"/>
    <property type="match status" value="1"/>
</dbReference>
<dbReference type="EMBL" id="VCQU01000007">
    <property type="protein sequence ID" value="NMN97525.1"/>
    <property type="molecule type" value="Genomic_DNA"/>
</dbReference>
<name>A0A848KFF8_9NOCA</name>
<reference evidence="2 3" key="1">
    <citation type="submission" date="2019-05" db="EMBL/GenBank/DDBJ databases">
        <authorList>
            <person name="Lee S.D."/>
        </authorList>
    </citation>
    <scope>NUCLEOTIDE SEQUENCE [LARGE SCALE GENOMIC DNA]</scope>
    <source>
        <strain evidence="2 3">YC2-7</strain>
    </source>
</reference>
<dbReference type="RefSeq" id="WP_169590437.1">
    <property type="nucleotide sequence ID" value="NZ_VCQU01000007.1"/>
</dbReference>
<dbReference type="Proteomes" id="UP000535543">
    <property type="component" value="Unassembled WGS sequence"/>
</dbReference>
<keyword evidence="3" id="KW-1185">Reference proteome</keyword>
<dbReference type="Gene3D" id="1.20.1290.10">
    <property type="entry name" value="AhpD-like"/>
    <property type="match status" value="1"/>
</dbReference>
<proteinExistence type="predicted"/>
<comment type="caution">
    <text evidence="2">The sequence shown here is derived from an EMBL/GenBank/DDBJ whole genome shotgun (WGS) entry which is preliminary data.</text>
</comment>